<reference evidence="2 3" key="1">
    <citation type="journal article" date="2016" name="Front. Microbiol.">
        <title>Genomic Resource of Rice Seed Associated Bacteria.</title>
        <authorList>
            <person name="Midha S."/>
            <person name="Bansal K."/>
            <person name="Sharma S."/>
            <person name="Kumar N."/>
            <person name="Patil P.P."/>
            <person name="Chaudhry V."/>
            <person name="Patil P.B."/>
        </authorList>
    </citation>
    <scope>NUCLEOTIDE SEQUENCE [LARGE SCALE GENOMIC DNA]</scope>
    <source>
        <strain evidence="2 3">NS334</strain>
    </source>
</reference>
<dbReference type="InterPro" id="IPR001853">
    <property type="entry name" value="DSBA-like_thioredoxin_dom"/>
</dbReference>
<dbReference type="EMBL" id="LDTB01000045">
    <property type="protein sequence ID" value="KTT70968.1"/>
    <property type="molecule type" value="Genomic_DNA"/>
</dbReference>
<dbReference type="Gene3D" id="3.40.30.10">
    <property type="entry name" value="Glutaredoxin"/>
    <property type="match status" value="1"/>
</dbReference>
<feature type="domain" description="DSBA-like thioredoxin" evidence="1">
    <location>
        <begin position="65"/>
        <end position="199"/>
    </location>
</feature>
<dbReference type="RefSeq" id="WP_058756063.1">
    <property type="nucleotide sequence ID" value="NZ_LDTB01000045.1"/>
</dbReference>
<accession>A0A147I0J7</accession>
<dbReference type="OrthoDB" id="9780147at2"/>
<evidence type="ECO:0000313" key="3">
    <source>
        <dbReference type="Proteomes" id="UP000074310"/>
    </source>
</evidence>
<evidence type="ECO:0000313" key="2">
    <source>
        <dbReference type="EMBL" id="KTT70968.1"/>
    </source>
</evidence>
<proteinExistence type="predicted"/>
<dbReference type="GO" id="GO:0016491">
    <property type="term" value="F:oxidoreductase activity"/>
    <property type="evidence" value="ECO:0007669"/>
    <property type="project" value="InterPro"/>
</dbReference>
<name>A0A147I0J7_9SPHN</name>
<organism evidence="2 3">
    <name type="scientific">Sphingomonas endophytica</name>
    <dbReference type="NCBI Taxonomy" id="869719"/>
    <lineage>
        <taxon>Bacteria</taxon>
        <taxon>Pseudomonadati</taxon>
        <taxon>Pseudomonadota</taxon>
        <taxon>Alphaproteobacteria</taxon>
        <taxon>Sphingomonadales</taxon>
        <taxon>Sphingomonadaceae</taxon>
        <taxon>Sphingomonas</taxon>
    </lineage>
</organism>
<keyword evidence="3" id="KW-1185">Reference proteome</keyword>
<dbReference type="AlphaFoldDB" id="A0A147I0J7"/>
<sequence>MAGSIGRRDVAILGVVLAGGWLTGRALRRTAPIGRDVRASGMVASILSEGAPASGPANASLRMAVFSDYRCAACRRAYPALAEAVRADGDVRVLHKDWPIFGPPSERAAQVAIASAWQGIHAPVHARLMTDARTIDDAMLADVVTGAGGDWARLTADLAAREAEVAARLRANAAEARAIGLPGTPGYLAGPLLVLGAIDAGDVARLFARARALR</sequence>
<dbReference type="Pfam" id="PF01323">
    <property type="entry name" value="DSBA"/>
    <property type="match status" value="1"/>
</dbReference>
<dbReference type="InterPro" id="IPR036249">
    <property type="entry name" value="Thioredoxin-like_sf"/>
</dbReference>
<dbReference type="Proteomes" id="UP000074310">
    <property type="component" value="Unassembled WGS sequence"/>
</dbReference>
<dbReference type="SUPFAM" id="SSF52833">
    <property type="entry name" value="Thioredoxin-like"/>
    <property type="match status" value="1"/>
</dbReference>
<evidence type="ECO:0000259" key="1">
    <source>
        <dbReference type="Pfam" id="PF01323"/>
    </source>
</evidence>
<gene>
    <name evidence="2" type="ORF">NS334_11330</name>
</gene>
<comment type="caution">
    <text evidence="2">The sequence shown here is derived from an EMBL/GenBank/DDBJ whole genome shotgun (WGS) entry which is preliminary data.</text>
</comment>
<dbReference type="PATRIC" id="fig|869719.3.peg.2208"/>
<protein>
    <submittedName>
        <fullName evidence="2">DSBA oxidoreductase</fullName>
    </submittedName>
</protein>